<evidence type="ECO:0000313" key="2">
    <source>
        <dbReference type="EMBL" id="RDX49791.1"/>
    </source>
</evidence>
<sequence>MGSARRCERAGMPHREAENSRRKRGGVGGSRALIRVAGCSASIPLWDGYAHPNSQRGPRTSQGQPSEGSAGWKERSMFTLLFQQTAKVGLNYGGDSIAVARVNQRELSDGAWREAIVSDIPDLPPGRYQSLTAIPHQQQECRESDLHAVLENEMHRACSREDRAERCHVRLPSTVKNEMRNMRGEASECIQVLDRSLELREMPHLGCYSQLRGREFVLMLAEEIVRVNGEVCEVLECMNIVLECAEEVLVASDFESTEFGKDNRRNNGAERVVASASPLEALQALREALQHFHGAVWEEGSLLRTDIWEVKIGTNNLRRKDLRKFTSEDPSTAKADMLERSEIDDSLAEVWAMYQQELGEVMTRVSRLVVPAKTEASQEPM</sequence>
<evidence type="ECO:0000313" key="3">
    <source>
        <dbReference type="Proteomes" id="UP000256964"/>
    </source>
</evidence>
<organism evidence="2 3">
    <name type="scientific">Lentinus brumalis</name>
    <dbReference type="NCBI Taxonomy" id="2498619"/>
    <lineage>
        <taxon>Eukaryota</taxon>
        <taxon>Fungi</taxon>
        <taxon>Dikarya</taxon>
        <taxon>Basidiomycota</taxon>
        <taxon>Agaricomycotina</taxon>
        <taxon>Agaricomycetes</taxon>
        <taxon>Polyporales</taxon>
        <taxon>Polyporaceae</taxon>
        <taxon>Lentinus</taxon>
    </lineage>
</organism>
<evidence type="ECO:0000256" key="1">
    <source>
        <dbReference type="SAM" id="MobiDB-lite"/>
    </source>
</evidence>
<protein>
    <submittedName>
        <fullName evidence="2">Uncharacterized protein</fullName>
    </submittedName>
</protein>
<feature type="region of interest" description="Disordered" evidence="1">
    <location>
        <begin position="50"/>
        <end position="70"/>
    </location>
</feature>
<accession>A0A371DB74</accession>
<feature type="compositionally biased region" description="Polar residues" evidence="1">
    <location>
        <begin position="52"/>
        <end position="67"/>
    </location>
</feature>
<dbReference type="Proteomes" id="UP000256964">
    <property type="component" value="Unassembled WGS sequence"/>
</dbReference>
<feature type="region of interest" description="Disordered" evidence="1">
    <location>
        <begin position="1"/>
        <end position="27"/>
    </location>
</feature>
<feature type="compositionally biased region" description="Basic and acidic residues" evidence="1">
    <location>
        <begin position="1"/>
        <end position="20"/>
    </location>
</feature>
<proteinExistence type="predicted"/>
<gene>
    <name evidence="2" type="ORF">OH76DRAFT_1471859</name>
</gene>
<dbReference type="AlphaFoldDB" id="A0A371DB74"/>
<keyword evidence="3" id="KW-1185">Reference proteome</keyword>
<reference evidence="2 3" key="1">
    <citation type="journal article" date="2018" name="Biotechnol. Biofuels">
        <title>Integrative visual omics of the white-rot fungus Polyporus brumalis exposes the biotechnological potential of its oxidative enzymes for delignifying raw plant biomass.</title>
        <authorList>
            <person name="Miyauchi S."/>
            <person name="Rancon A."/>
            <person name="Drula E."/>
            <person name="Hage H."/>
            <person name="Chaduli D."/>
            <person name="Favel A."/>
            <person name="Grisel S."/>
            <person name="Henrissat B."/>
            <person name="Herpoel-Gimbert I."/>
            <person name="Ruiz-Duenas F.J."/>
            <person name="Chevret D."/>
            <person name="Hainaut M."/>
            <person name="Lin J."/>
            <person name="Wang M."/>
            <person name="Pangilinan J."/>
            <person name="Lipzen A."/>
            <person name="Lesage-Meessen L."/>
            <person name="Navarro D."/>
            <person name="Riley R."/>
            <person name="Grigoriev I.V."/>
            <person name="Zhou S."/>
            <person name="Raouche S."/>
            <person name="Rosso M.N."/>
        </authorList>
    </citation>
    <scope>NUCLEOTIDE SEQUENCE [LARGE SCALE GENOMIC DNA]</scope>
    <source>
        <strain evidence="2 3">BRFM 1820</strain>
    </source>
</reference>
<dbReference type="EMBL" id="KZ857403">
    <property type="protein sequence ID" value="RDX49791.1"/>
    <property type="molecule type" value="Genomic_DNA"/>
</dbReference>
<name>A0A371DB74_9APHY</name>